<evidence type="ECO:0000256" key="3">
    <source>
        <dbReference type="ARBA" id="ARBA00023163"/>
    </source>
</evidence>
<gene>
    <name evidence="5" type="ORF">Cpa01nite_19680</name>
</gene>
<dbReference type="InterPro" id="IPR036388">
    <property type="entry name" value="WH-like_DNA-bd_sf"/>
</dbReference>
<accession>A0A919PEA7</accession>
<dbReference type="AlphaFoldDB" id="A0A919PEA7"/>
<protein>
    <recommendedName>
        <fullName evidence="4">HTH luxR-type domain-containing protein</fullName>
    </recommendedName>
</protein>
<dbReference type="Proteomes" id="UP000642125">
    <property type="component" value="Unassembled WGS sequence"/>
</dbReference>
<dbReference type="PRINTS" id="PR00038">
    <property type="entry name" value="HTHLUXR"/>
</dbReference>
<dbReference type="PROSITE" id="PS00622">
    <property type="entry name" value="HTH_LUXR_1"/>
    <property type="match status" value="1"/>
</dbReference>
<dbReference type="CDD" id="cd06170">
    <property type="entry name" value="LuxR_C_like"/>
    <property type="match status" value="1"/>
</dbReference>
<evidence type="ECO:0000259" key="4">
    <source>
        <dbReference type="PROSITE" id="PS50043"/>
    </source>
</evidence>
<sequence>MVSEIGQTVNSLGAVATSAELRRWLALGRDVVLRGDHGAGKSTALRGLRADLSGRRRPGILVRGAGPGELATLLDHPSRDDADPTERQLLAWLVGELGAPRSVLMLDDLDHVDAASLRLVDRALRRTGAALVATTTVNPLRIEVPEARSLLAARAPAAVRVRPLDLAAVATLLGRLLGAPADAGLTTALLAQSGGNPGAIVALVAAARAGGALRREDGHWTADGRLTDVPADALAFMFLGGLREDLVSALLQVAAVGPVAAEEAMRIVDPQVLHELIDRGRLVNHPVAAAGDVLVAAPPALARALRQGVSIFERRRAAALASAHVGRQLDPVLLREDDLPALIDADLSEQEGFLRWSTELAGLVHEQEQIAESMARAAWLADSSVGHANAYLALLMLRYATEQIDTVFSATALSPQDTAADRLTFRSYQLYWLSAQGVDDEALRATTARWGDETRALVDVQGLKDRAVAAVHRGEPAEAVLAVEQGRHEDAVVQGRRVLALAAAALEVGQPGIALALCDGHRDLAMSVTSRHHLAALRVLALLVLGRVDEAERDARGHLSAAYDAYDTLGIRLYACVLAEALTFGGQLAAAWRVLSTSLLLGHAGPLDETFYRRGLTIGVMLQVNAGQTSMSSALVRELDATARGSRSLISPLDELARAAQLRRTAEPAVAAEAGWEAGLRYAEAGLVYPALLTWGFGPPTLTPARADVVRSVWRRASVPVLDPYLALQVALADGDVEAGRRAVDGVDPVVAPTLARAGAEVLGVGTPPDGPVVGADGRAAPPAEPLSAREREIAQLVRSGLANRQIAAQLHISVRTVENHVSRVLRKLRLSGRAELTAWQDGGPSAA</sequence>
<dbReference type="InterPro" id="IPR016032">
    <property type="entry name" value="Sig_transdc_resp-reg_C-effctor"/>
</dbReference>
<dbReference type="SMART" id="SM00421">
    <property type="entry name" value="HTH_LUXR"/>
    <property type="match status" value="1"/>
</dbReference>
<name>A0A919PEA7_9CELL</name>
<dbReference type="EMBL" id="BONO01000013">
    <property type="protein sequence ID" value="GIG36587.1"/>
    <property type="molecule type" value="Genomic_DNA"/>
</dbReference>
<dbReference type="Gene3D" id="1.10.10.10">
    <property type="entry name" value="Winged helix-like DNA-binding domain superfamily/Winged helix DNA-binding domain"/>
    <property type="match status" value="1"/>
</dbReference>
<dbReference type="SUPFAM" id="SSF46894">
    <property type="entry name" value="C-terminal effector domain of the bipartite response regulators"/>
    <property type="match status" value="1"/>
</dbReference>
<dbReference type="Pfam" id="PF00196">
    <property type="entry name" value="GerE"/>
    <property type="match status" value="1"/>
</dbReference>
<comment type="caution">
    <text evidence="5">The sequence shown here is derived from an EMBL/GenBank/DDBJ whole genome shotgun (WGS) entry which is preliminary data.</text>
</comment>
<keyword evidence="1" id="KW-0805">Transcription regulation</keyword>
<evidence type="ECO:0000256" key="2">
    <source>
        <dbReference type="ARBA" id="ARBA00023125"/>
    </source>
</evidence>
<dbReference type="GO" id="GO:0006355">
    <property type="term" value="P:regulation of DNA-templated transcription"/>
    <property type="evidence" value="ECO:0007669"/>
    <property type="project" value="InterPro"/>
</dbReference>
<evidence type="ECO:0000313" key="5">
    <source>
        <dbReference type="EMBL" id="GIG36587.1"/>
    </source>
</evidence>
<dbReference type="PROSITE" id="PS50043">
    <property type="entry name" value="HTH_LUXR_2"/>
    <property type="match status" value="1"/>
</dbReference>
<dbReference type="InterPro" id="IPR027417">
    <property type="entry name" value="P-loop_NTPase"/>
</dbReference>
<dbReference type="RefSeq" id="WP_203668609.1">
    <property type="nucleotide sequence ID" value="NZ_BONO01000013.1"/>
</dbReference>
<evidence type="ECO:0000313" key="6">
    <source>
        <dbReference type="Proteomes" id="UP000642125"/>
    </source>
</evidence>
<dbReference type="GO" id="GO:0003677">
    <property type="term" value="F:DNA binding"/>
    <property type="evidence" value="ECO:0007669"/>
    <property type="project" value="UniProtKB-KW"/>
</dbReference>
<dbReference type="PANTHER" id="PTHR44688:SF16">
    <property type="entry name" value="DNA-BINDING TRANSCRIPTIONAL ACTIVATOR DEVR_DOSR"/>
    <property type="match status" value="1"/>
</dbReference>
<feature type="domain" description="HTH luxR-type" evidence="4">
    <location>
        <begin position="780"/>
        <end position="845"/>
    </location>
</feature>
<reference evidence="5" key="1">
    <citation type="submission" date="2021-01" db="EMBL/GenBank/DDBJ databases">
        <title>Whole genome shotgun sequence of Cellulomonas pakistanensis NBRC 110800.</title>
        <authorList>
            <person name="Komaki H."/>
            <person name="Tamura T."/>
        </authorList>
    </citation>
    <scope>NUCLEOTIDE SEQUENCE</scope>
    <source>
        <strain evidence="5">NBRC 110800</strain>
    </source>
</reference>
<dbReference type="SUPFAM" id="SSF52540">
    <property type="entry name" value="P-loop containing nucleoside triphosphate hydrolases"/>
    <property type="match status" value="1"/>
</dbReference>
<organism evidence="5 6">
    <name type="scientific">Cellulomonas pakistanensis</name>
    <dbReference type="NCBI Taxonomy" id="992287"/>
    <lineage>
        <taxon>Bacteria</taxon>
        <taxon>Bacillati</taxon>
        <taxon>Actinomycetota</taxon>
        <taxon>Actinomycetes</taxon>
        <taxon>Micrococcales</taxon>
        <taxon>Cellulomonadaceae</taxon>
        <taxon>Cellulomonas</taxon>
    </lineage>
</organism>
<keyword evidence="3" id="KW-0804">Transcription</keyword>
<evidence type="ECO:0000256" key="1">
    <source>
        <dbReference type="ARBA" id="ARBA00023015"/>
    </source>
</evidence>
<proteinExistence type="predicted"/>
<keyword evidence="6" id="KW-1185">Reference proteome</keyword>
<dbReference type="PANTHER" id="PTHR44688">
    <property type="entry name" value="DNA-BINDING TRANSCRIPTIONAL ACTIVATOR DEVR_DOSR"/>
    <property type="match status" value="1"/>
</dbReference>
<keyword evidence="2" id="KW-0238">DNA-binding</keyword>
<dbReference type="InterPro" id="IPR000792">
    <property type="entry name" value="Tscrpt_reg_LuxR_C"/>
</dbReference>